<reference evidence="1 2" key="1">
    <citation type="submission" date="2024-12" db="EMBL/GenBank/DDBJ databases">
        <authorList>
            <person name="Hu S."/>
        </authorList>
    </citation>
    <scope>NUCLEOTIDE SEQUENCE [LARGE SCALE GENOMIC DNA]</scope>
    <source>
        <strain evidence="1 2">THG-T11</strain>
    </source>
</reference>
<name>A0ABW9J1S0_9SPHI</name>
<keyword evidence="2" id="KW-1185">Reference proteome</keyword>
<sequence length="75" mass="8648">MMRVAYISGAVTDTVPKAKKPSKNEAFLQEVHEAIAFRKHTDEKRADELFASETEQLEKLKLTLNKLKQTRDEML</sequence>
<accession>A0ABW9J1S0</accession>
<proteinExistence type="predicted"/>
<protein>
    <submittedName>
        <fullName evidence="1">Uncharacterized protein</fullName>
    </submittedName>
</protein>
<gene>
    <name evidence="1" type="ORF">E6A44_002780</name>
</gene>
<organism evidence="1 2">
    <name type="scientific">Pedobacter ureilyticus</name>
    <dbReference type="NCBI Taxonomy" id="1393051"/>
    <lineage>
        <taxon>Bacteria</taxon>
        <taxon>Pseudomonadati</taxon>
        <taxon>Bacteroidota</taxon>
        <taxon>Sphingobacteriia</taxon>
        <taxon>Sphingobacteriales</taxon>
        <taxon>Sphingobacteriaceae</taxon>
        <taxon>Pedobacter</taxon>
    </lineage>
</organism>
<evidence type="ECO:0000313" key="1">
    <source>
        <dbReference type="EMBL" id="MFN0254476.1"/>
    </source>
</evidence>
<dbReference type="EMBL" id="SSHJ02000001">
    <property type="protein sequence ID" value="MFN0254476.1"/>
    <property type="molecule type" value="Genomic_DNA"/>
</dbReference>
<evidence type="ECO:0000313" key="2">
    <source>
        <dbReference type="Proteomes" id="UP001517247"/>
    </source>
</evidence>
<dbReference type="RefSeq" id="WP_138721626.1">
    <property type="nucleotide sequence ID" value="NZ_SSHJ02000001.1"/>
</dbReference>
<comment type="caution">
    <text evidence="1">The sequence shown here is derived from an EMBL/GenBank/DDBJ whole genome shotgun (WGS) entry which is preliminary data.</text>
</comment>
<dbReference type="Proteomes" id="UP001517247">
    <property type="component" value="Unassembled WGS sequence"/>
</dbReference>